<reference evidence="2" key="1">
    <citation type="submission" date="2020-08" db="EMBL/GenBank/DDBJ databases">
        <title>Multicomponent nature underlies the extraordinary mechanical properties of spider dragline silk.</title>
        <authorList>
            <person name="Kono N."/>
            <person name="Nakamura H."/>
            <person name="Mori M."/>
            <person name="Yoshida Y."/>
            <person name="Ohtoshi R."/>
            <person name="Malay A.D."/>
            <person name="Moran D.A.P."/>
            <person name="Tomita M."/>
            <person name="Numata K."/>
            <person name="Arakawa K."/>
        </authorList>
    </citation>
    <scope>NUCLEOTIDE SEQUENCE</scope>
</reference>
<dbReference type="Proteomes" id="UP000886998">
    <property type="component" value="Unassembled WGS sequence"/>
</dbReference>
<evidence type="ECO:0000259" key="1">
    <source>
        <dbReference type="Pfam" id="PF17919"/>
    </source>
</evidence>
<dbReference type="EMBL" id="BMAV01011844">
    <property type="protein sequence ID" value="GFY57997.1"/>
    <property type="molecule type" value="Genomic_DNA"/>
</dbReference>
<dbReference type="GO" id="GO:0003964">
    <property type="term" value="F:RNA-directed DNA polymerase activity"/>
    <property type="evidence" value="ECO:0007669"/>
    <property type="project" value="UniProtKB-KW"/>
</dbReference>
<accession>A0A8X6XPX4</accession>
<sequence>MVLFCSKRQMMGGCIQNYKSKKTNTAEEKYSNYELEVLAIVAALKKLRVYLGTRSENEASGCLEQVSGQRVMSDTPTFRLKNAQSDDEGIVPLKALLGSGNLAKTFEKKLDTIQI</sequence>
<comment type="caution">
    <text evidence="2">The sequence shown here is derived from an EMBL/GenBank/DDBJ whole genome shotgun (WGS) entry which is preliminary data.</text>
</comment>
<gene>
    <name evidence="2" type="ORF">TNIN_162811</name>
</gene>
<dbReference type="InterPro" id="IPR041577">
    <property type="entry name" value="RT_RNaseH_2"/>
</dbReference>
<dbReference type="GO" id="GO:0004519">
    <property type="term" value="F:endonuclease activity"/>
    <property type="evidence" value="ECO:0007669"/>
    <property type="project" value="UniProtKB-KW"/>
</dbReference>
<organism evidence="2 3">
    <name type="scientific">Trichonephila inaurata madagascariensis</name>
    <dbReference type="NCBI Taxonomy" id="2747483"/>
    <lineage>
        <taxon>Eukaryota</taxon>
        <taxon>Metazoa</taxon>
        <taxon>Ecdysozoa</taxon>
        <taxon>Arthropoda</taxon>
        <taxon>Chelicerata</taxon>
        <taxon>Arachnida</taxon>
        <taxon>Araneae</taxon>
        <taxon>Araneomorphae</taxon>
        <taxon>Entelegynae</taxon>
        <taxon>Araneoidea</taxon>
        <taxon>Nephilidae</taxon>
        <taxon>Trichonephila</taxon>
        <taxon>Trichonephila inaurata</taxon>
    </lineage>
</organism>
<protein>
    <recommendedName>
        <fullName evidence="1">Reverse transcriptase/retrotransposon-derived protein RNase H-like domain-containing protein</fullName>
    </recommendedName>
</protein>
<dbReference type="AlphaFoldDB" id="A0A8X6XPX4"/>
<keyword evidence="3" id="KW-1185">Reference proteome</keyword>
<dbReference type="GO" id="GO:0016787">
    <property type="term" value="F:hydrolase activity"/>
    <property type="evidence" value="ECO:0007669"/>
    <property type="project" value="UniProtKB-KW"/>
</dbReference>
<proteinExistence type="predicted"/>
<dbReference type="Pfam" id="PF17919">
    <property type="entry name" value="RT_RNaseH_2"/>
    <property type="match status" value="1"/>
</dbReference>
<feature type="domain" description="Reverse transcriptase/retrotransposon-derived protein RNase H-like" evidence="1">
    <location>
        <begin position="17"/>
        <end position="53"/>
    </location>
</feature>
<evidence type="ECO:0000313" key="3">
    <source>
        <dbReference type="Proteomes" id="UP000886998"/>
    </source>
</evidence>
<name>A0A8X6XPX4_9ARAC</name>
<evidence type="ECO:0000313" key="2">
    <source>
        <dbReference type="EMBL" id="GFY57997.1"/>
    </source>
</evidence>